<evidence type="ECO:0000256" key="1">
    <source>
        <dbReference type="ARBA" id="ARBA00022723"/>
    </source>
</evidence>
<gene>
    <name evidence="7" type="ORF">OHC33_004958</name>
</gene>
<evidence type="ECO:0000313" key="7">
    <source>
        <dbReference type="EMBL" id="KAK5953689.1"/>
    </source>
</evidence>
<dbReference type="EMBL" id="JAKLMC020000010">
    <property type="protein sequence ID" value="KAK5953689.1"/>
    <property type="molecule type" value="Genomic_DNA"/>
</dbReference>
<accession>A0AAN8I5X3</accession>
<keyword evidence="3" id="KW-0805">Transcription regulation</keyword>
<dbReference type="Proteomes" id="UP001316803">
    <property type="component" value="Unassembled WGS sequence"/>
</dbReference>
<organism evidence="7 8">
    <name type="scientific">Knufia fluminis</name>
    <dbReference type="NCBI Taxonomy" id="191047"/>
    <lineage>
        <taxon>Eukaryota</taxon>
        <taxon>Fungi</taxon>
        <taxon>Dikarya</taxon>
        <taxon>Ascomycota</taxon>
        <taxon>Pezizomycotina</taxon>
        <taxon>Eurotiomycetes</taxon>
        <taxon>Chaetothyriomycetidae</taxon>
        <taxon>Chaetothyriales</taxon>
        <taxon>Trichomeriaceae</taxon>
        <taxon>Knufia</taxon>
    </lineage>
</organism>
<dbReference type="PANTHER" id="PTHR36206">
    <property type="entry name" value="ASPERCRYPTIN BIOSYNTHESIS CLUSTER-SPECIFIC TRANSCRIPTION REGULATOR ATNN-RELATED"/>
    <property type="match status" value="1"/>
</dbReference>
<keyword evidence="2" id="KW-0862">Zinc</keyword>
<evidence type="ECO:0000256" key="6">
    <source>
        <dbReference type="ARBA" id="ARBA00023242"/>
    </source>
</evidence>
<keyword evidence="1" id="KW-0479">Metal-binding</keyword>
<dbReference type="GO" id="GO:0003677">
    <property type="term" value="F:DNA binding"/>
    <property type="evidence" value="ECO:0007669"/>
    <property type="project" value="UniProtKB-KW"/>
</dbReference>
<evidence type="ECO:0000256" key="5">
    <source>
        <dbReference type="ARBA" id="ARBA00023163"/>
    </source>
</evidence>
<sequence length="519" mass="58154">MVAQLAKSGRQCEGPVVQQFQFVVNQPISRSNTPVPQLEVSLLAPQHSKNERRAFHYFTYRAGALHGGTVDATFWEVLIPRLSQTYDFVWDVMVCLGCLHEHVPYASLTTVFDAAALPGAINQGHQQALRLYNRAIANVRQLTEHDQMDDALIALSYMLFAAVEFQQRNVKTGNDLVGRCGQILSRNLMSLGTRQNSALGHAIHEVVTPFVLKKGVVGTTLKNALPPGWVASSKSSKIPKEELSRFRTLTEAASRLHSLMNQSYDMVRLADFAPNVRDDDPDKIAFLVQRQSLLDELMQWKVTFTATDNLTTDEECDWMSSYLVIYWAVCYISLAACVSLHQTIFDDHMERFAEIVEHASIFLRHSAHSTNVGLSSNDDPGVVPALYFCATKCRDPVLRREASSLMRQAPRSENLWAFVASDRVVAKVISIEEGERQSPSPKGSPVMQCAGLPPEERRFAYISVMARQGAVGKQRLALELSRFEFAADGSRRLTTDYAWLDDEEEVWSDAQRERPDSVA</sequence>
<keyword evidence="5" id="KW-0804">Transcription</keyword>
<dbReference type="PANTHER" id="PTHR36206:SF12">
    <property type="entry name" value="ASPERCRYPTIN BIOSYNTHESIS CLUSTER-SPECIFIC TRANSCRIPTION REGULATOR ATNN-RELATED"/>
    <property type="match status" value="1"/>
</dbReference>
<evidence type="ECO:0000313" key="8">
    <source>
        <dbReference type="Proteomes" id="UP001316803"/>
    </source>
</evidence>
<dbReference type="AlphaFoldDB" id="A0AAN8I5X3"/>
<dbReference type="InterPro" id="IPR052360">
    <property type="entry name" value="Transcr_Regulatory_Proteins"/>
</dbReference>
<proteinExistence type="predicted"/>
<evidence type="ECO:0000256" key="3">
    <source>
        <dbReference type="ARBA" id="ARBA00023015"/>
    </source>
</evidence>
<keyword evidence="8" id="KW-1185">Reference proteome</keyword>
<name>A0AAN8I5X3_9EURO</name>
<dbReference type="GO" id="GO:0046872">
    <property type="term" value="F:metal ion binding"/>
    <property type="evidence" value="ECO:0007669"/>
    <property type="project" value="UniProtKB-KW"/>
</dbReference>
<comment type="caution">
    <text evidence="7">The sequence shown here is derived from an EMBL/GenBank/DDBJ whole genome shotgun (WGS) entry which is preliminary data.</text>
</comment>
<evidence type="ECO:0000256" key="2">
    <source>
        <dbReference type="ARBA" id="ARBA00022833"/>
    </source>
</evidence>
<evidence type="ECO:0000256" key="4">
    <source>
        <dbReference type="ARBA" id="ARBA00023125"/>
    </source>
</evidence>
<keyword evidence="4" id="KW-0238">DNA-binding</keyword>
<protein>
    <recommendedName>
        <fullName evidence="9">C6 zinc finger domain protein</fullName>
    </recommendedName>
</protein>
<keyword evidence="6" id="KW-0539">Nucleus</keyword>
<reference evidence="7 8" key="1">
    <citation type="submission" date="2022-12" db="EMBL/GenBank/DDBJ databases">
        <title>Genomic features and morphological characterization of a novel Knufia sp. strain isolated from spacecraft assembly facility.</title>
        <authorList>
            <person name="Teixeira M."/>
            <person name="Chander A.M."/>
            <person name="Stajich J.E."/>
            <person name="Venkateswaran K."/>
        </authorList>
    </citation>
    <scope>NUCLEOTIDE SEQUENCE [LARGE SCALE GENOMIC DNA]</scope>
    <source>
        <strain evidence="7 8">FJI-L2-BK-P2</strain>
    </source>
</reference>
<evidence type="ECO:0008006" key="9">
    <source>
        <dbReference type="Google" id="ProtNLM"/>
    </source>
</evidence>